<organism evidence="1">
    <name type="scientific">bioreactor metagenome</name>
    <dbReference type="NCBI Taxonomy" id="1076179"/>
    <lineage>
        <taxon>unclassified sequences</taxon>
        <taxon>metagenomes</taxon>
        <taxon>ecological metagenomes</taxon>
    </lineage>
</organism>
<dbReference type="EMBL" id="VSSQ01001233">
    <property type="protein sequence ID" value="MPM06483.1"/>
    <property type="molecule type" value="Genomic_DNA"/>
</dbReference>
<dbReference type="AlphaFoldDB" id="A0A644WWP5"/>
<protein>
    <recommendedName>
        <fullName evidence="2">Cobalamin adenosyltransferase-like domain-containing protein</fullName>
    </recommendedName>
</protein>
<evidence type="ECO:0008006" key="2">
    <source>
        <dbReference type="Google" id="ProtNLM"/>
    </source>
</evidence>
<reference evidence="1" key="1">
    <citation type="submission" date="2019-08" db="EMBL/GenBank/DDBJ databases">
        <authorList>
            <person name="Kucharzyk K."/>
            <person name="Murdoch R.W."/>
            <person name="Higgins S."/>
            <person name="Loffler F."/>
        </authorList>
    </citation>
    <scope>NUCLEOTIDE SEQUENCE</scope>
</reference>
<evidence type="ECO:0000313" key="1">
    <source>
        <dbReference type="EMBL" id="MPM06483.1"/>
    </source>
</evidence>
<sequence>MKFITEEYLRDLYKKEPFSTYQLNQGERLTPGAKQYLSDRGIRMSDEVSYNKKANDIKESKTLQIGCKKRLYYKLKSMEAEFLVVSRDVLKDDIILSQNIIALGKKITNIRNFIAGEKELEKLSCQECTGINSTNFYDDIDDCFEITEFYMQLNKSNEILKLHVLRCKVHELELYLSEFYKDDNLGQDVIKSVNSIINSLSQIICSIVGGKICQREN</sequence>
<proteinExistence type="predicted"/>
<accession>A0A644WWP5</accession>
<gene>
    <name evidence="1" type="ORF">SDC9_52784</name>
</gene>
<comment type="caution">
    <text evidence="1">The sequence shown here is derived from an EMBL/GenBank/DDBJ whole genome shotgun (WGS) entry which is preliminary data.</text>
</comment>
<name>A0A644WWP5_9ZZZZ</name>